<dbReference type="SUPFAM" id="SSF48371">
    <property type="entry name" value="ARM repeat"/>
    <property type="match status" value="1"/>
</dbReference>
<organism evidence="5 6">
    <name type="scientific">Micractinium conductrix</name>
    <dbReference type="NCBI Taxonomy" id="554055"/>
    <lineage>
        <taxon>Eukaryota</taxon>
        <taxon>Viridiplantae</taxon>
        <taxon>Chlorophyta</taxon>
        <taxon>core chlorophytes</taxon>
        <taxon>Trebouxiophyceae</taxon>
        <taxon>Chlorellales</taxon>
        <taxon>Chlorellaceae</taxon>
        <taxon>Chlorella clade</taxon>
        <taxon>Micractinium</taxon>
    </lineage>
</organism>
<evidence type="ECO:0000256" key="3">
    <source>
        <dbReference type="ARBA" id="ARBA00022448"/>
    </source>
</evidence>
<dbReference type="PANTHER" id="PTHR31344:SF0">
    <property type="entry name" value="NUCLEAR PORE COMPLEX PROTEIN NUP205"/>
    <property type="match status" value="1"/>
</dbReference>
<dbReference type="InterPro" id="IPR021827">
    <property type="entry name" value="Nup186/Nup192/Nup205"/>
</dbReference>
<evidence type="ECO:0000313" key="6">
    <source>
        <dbReference type="Proteomes" id="UP000239649"/>
    </source>
</evidence>
<reference evidence="5 6" key="1">
    <citation type="journal article" date="2018" name="Plant J.">
        <title>Genome sequences of Chlorella sorokiniana UTEX 1602 and Micractinium conductrix SAG 241.80: implications to maltose excretion by a green alga.</title>
        <authorList>
            <person name="Arriola M.B."/>
            <person name="Velmurugan N."/>
            <person name="Zhang Y."/>
            <person name="Plunkett M.H."/>
            <person name="Hondzo H."/>
            <person name="Barney B.M."/>
        </authorList>
    </citation>
    <scope>NUCLEOTIDE SEQUENCE [LARGE SCALE GENOMIC DNA]</scope>
    <source>
        <strain evidence="5 6">SAG 241.80</strain>
    </source>
</reference>
<comment type="similarity">
    <text evidence="2">Belongs to the NUP186/NUP192/NUP205 family.</text>
</comment>
<gene>
    <name evidence="5" type="ORF">C2E20_7399</name>
</gene>
<keyword evidence="3" id="KW-0813">Transport</keyword>
<name>A0A2P6V4H7_9CHLO</name>
<keyword evidence="6" id="KW-1185">Reference proteome</keyword>
<dbReference type="OrthoDB" id="511645at2759"/>
<protein>
    <submittedName>
        <fullName evidence="5">Nuclear pore complex Nup205</fullName>
    </submittedName>
</protein>
<evidence type="ECO:0000256" key="1">
    <source>
        <dbReference type="ARBA" id="ARBA00004123"/>
    </source>
</evidence>
<comment type="caution">
    <text evidence="5">The sequence shown here is derived from an EMBL/GenBank/DDBJ whole genome shotgun (WGS) entry which is preliminary data.</text>
</comment>
<evidence type="ECO:0000313" key="5">
    <source>
        <dbReference type="EMBL" id="PSC69002.1"/>
    </source>
</evidence>
<keyword evidence="4" id="KW-0539">Nucleus</keyword>
<evidence type="ECO:0000256" key="4">
    <source>
        <dbReference type="ARBA" id="ARBA00023242"/>
    </source>
</evidence>
<dbReference type="Proteomes" id="UP000239649">
    <property type="component" value="Unassembled WGS sequence"/>
</dbReference>
<dbReference type="PANTHER" id="PTHR31344">
    <property type="entry name" value="NUCLEAR PORE COMPLEX PROTEIN NUP205"/>
    <property type="match status" value="1"/>
</dbReference>
<dbReference type="GO" id="GO:0005643">
    <property type="term" value="C:nuclear pore"/>
    <property type="evidence" value="ECO:0007669"/>
    <property type="project" value="InterPro"/>
</dbReference>
<dbReference type="Pfam" id="PF11894">
    <property type="entry name" value="Nup192"/>
    <property type="match status" value="2"/>
</dbReference>
<dbReference type="InterPro" id="IPR016024">
    <property type="entry name" value="ARM-type_fold"/>
</dbReference>
<dbReference type="STRING" id="554055.A0A2P6V4H7"/>
<accession>A0A2P6V4H7</accession>
<evidence type="ECO:0000256" key="2">
    <source>
        <dbReference type="ARBA" id="ARBA00005892"/>
    </source>
</evidence>
<dbReference type="EMBL" id="LHPF02000030">
    <property type="protein sequence ID" value="PSC69002.1"/>
    <property type="molecule type" value="Genomic_DNA"/>
</dbReference>
<sequence>MAAEASADGAVSHRELLEFVETTLFEAGEELDVAAFAATLQRAKPAFLNLLRYKEPNAESRAAVQSGKPVTPAGLVVLDPEPDVREVLLLSEEMQLDEVLAVLCVQGALQETGEVSAAAGAGIFFEERRGLLTTLWLLLQAQVMSADSLPAELYQAVCSFNADLLSASLGGRMLLVQRLAELVRDNRLEAQPGSRLPAVIDSHGREVDRNALVQREQTVLCECLVYACCIRQRLTPADIADLADLLHRLGLKARAGGGGDLAAQQQAYVVLLVALLALLPLENAEGADAEADERQLRELAACAELDGKLGGGAGDDPYAAVLKLAWGVLLSQYGPEHAAGKALQLVKAATEAGALGFLRAGVLDSVAMQDDADHQRQLYASVVNQLLMAYLMSPAGKESTEALSNLSIAQGQEELAASAQPAAQPGAGALMAVNGAQAAPPAAKPDSLASLLSLLAATYGMHPELFLDDSLRYEVFGTFMEEVAGGAAITAVPSAFLAYLEVLTALAAGEKGARSMYLQLRGDDRFAAVAWRRMFQLLVTVIRQYVPEDGGVSGAQGGAGSTPQQRLSDFVLPACDSKAICAYLALFRRVMTEGRAKEVLSWLRQLEEDAGVSPVWEVLFQAMCCPVPQELKAALDEAIAALARRPDLAAALWERLAAAVVVAPATAETAAVPRYDLSYQLNEIEARAEDYSEAVAFVRLLNALWRGAGGAAPDGGRGVGHYSKFVREELLGTAFQRAYKDERQRWQLVAACLEHCELTLAGLGSVAALAADAANPAATKPPGLDVLLDLLGERHALRAAMATALVEVDRLAYERHAAPFGASKEAAVLAALRLLRCAMERDVELVTALRQATHAASYDSLDAVLRHDRRRIPLLLDYVRYPHNPAIQAEAVRLAAHLSERIPNLVPLLLNSPPTGAVPTVHRLQDGFAACLQSSLFNLAASVSLDGEAEADAEGGEGGEDGGDPRAALVLQLLLSSLEQPTPNLTHLLCGFDFDSGMGPAYLQDPRGQYNALRVLLSAIQAPALAVRKPALFEQCLELVYDLSASPDTGTAMLDLLRGYYSMLAPLLDSVACAPLPEGAVQRASSLHQRAWLLQLHALELHRADLALSHHEESVEALLAALFSPDAPGATDGAQGRSRMLDLLDLVTSATPVEPQLGRDGHPEVRRMLQALELDTLLAGGAVSGTAGVRAVSPRGVGLYDVVALKDELLRRYNEWSARHGGASEALKEACRLALQYAQRYNAYAEQLAGQGALLGAWQAVLLVAFTRRFDQLAAAAAAGSPTELVLQVAEECLRVLVGLVSGEGLALAPALCEAMQALLARLQEQVAAAAAADPLGGMPLPARCHGLLQLILEVAWQGRKLDSVRLPLYSALTSYLTMCRGPSLLRAPQPVVEALLEGMPAGASAAAQLDAVQSQLEEGNAALLLEAAPVLEALAADALSAEPSQATAALTALCTVLAADPTGGCADELYRAALPSRVLADLQEAPYRALTQPPPRGQALLLVVEAQLTLLLRLALAGSAQARAASAQRLFGLHALAKLSQCRAIDLQPEEPGFGQLAGAASLRSRLHQLLTPLLRLVLAVVTALPGSSAVREQALGFMDAHARTLTRVLHDAASPGIRGWEPGDAELEEATLVVRLLAELAPGRHALQAAPALQEAAYRLCSRFLCLSSKSPSPVVGRLHAAREAGRLGRREERSYMRVLSLRCALSHYLLQLCADARAPVLLRCTAAGAGLGGGLDAAAGLVPTLFLVKDALLQAVLEDMPEVAGDEPLLLEALRSGGANGGADLALAAAAAAAAASPGGGPAGAGGGTRGALARAAGNAGGQLSKLLYLTEHLLALLYIHLRLCLPAPALGTASPDKGMLGLGGGGDVEHGDAPGLQALGSARDLDQLRRLLEPIVMQLERTTAAGAGLAGRDVASLALLLRRTKEYLSML</sequence>
<comment type="subcellular location">
    <subcellularLocation>
        <location evidence="1">Nucleus</location>
    </subcellularLocation>
</comment>
<proteinExistence type="inferred from homology"/>